<dbReference type="AlphaFoldDB" id="A0AAD9NI37"/>
<keyword evidence="4" id="KW-1185">Reference proteome</keyword>
<comment type="caution">
    <text evidence="3">The sequence shown here is derived from an EMBL/GenBank/DDBJ whole genome shotgun (WGS) entry which is preliminary data.</text>
</comment>
<keyword evidence="2" id="KW-0472">Membrane</keyword>
<dbReference type="Proteomes" id="UP001209878">
    <property type="component" value="Unassembled WGS sequence"/>
</dbReference>
<reference evidence="3" key="1">
    <citation type="journal article" date="2023" name="Mol. Biol. Evol.">
        <title>Third-Generation Sequencing Reveals the Adaptive Role of the Epigenome in Three Deep-Sea Polychaetes.</title>
        <authorList>
            <person name="Perez M."/>
            <person name="Aroh O."/>
            <person name="Sun Y."/>
            <person name="Lan Y."/>
            <person name="Juniper S.K."/>
            <person name="Young C.R."/>
            <person name="Angers B."/>
            <person name="Qian P.Y."/>
        </authorList>
    </citation>
    <scope>NUCLEOTIDE SEQUENCE</scope>
    <source>
        <strain evidence="3">R07B-5</strain>
    </source>
</reference>
<evidence type="ECO:0000256" key="2">
    <source>
        <dbReference type="SAM" id="Phobius"/>
    </source>
</evidence>
<evidence type="ECO:0000313" key="4">
    <source>
        <dbReference type="Proteomes" id="UP001209878"/>
    </source>
</evidence>
<accession>A0AAD9NI37</accession>
<feature type="region of interest" description="Disordered" evidence="1">
    <location>
        <begin position="93"/>
        <end position="198"/>
    </location>
</feature>
<proteinExistence type="predicted"/>
<protein>
    <submittedName>
        <fullName evidence="3">Uncharacterized protein</fullName>
    </submittedName>
</protein>
<gene>
    <name evidence="3" type="ORF">NP493_1100g02030</name>
</gene>
<organism evidence="3 4">
    <name type="scientific">Ridgeia piscesae</name>
    <name type="common">Tubeworm</name>
    <dbReference type="NCBI Taxonomy" id="27915"/>
    <lineage>
        <taxon>Eukaryota</taxon>
        <taxon>Metazoa</taxon>
        <taxon>Spiralia</taxon>
        <taxon>Lophotrochozoa</taxon>
        <taxon>Annelida</taxon>
        <taxon>Polychaeta</taxon>
        <taxon>Sedentaria</taxon>
        <taxon>Canalipalpata</taxon>
        <taxon>Sabellida</taxon>
        <taxon>Siboglinidae</taxon>
        <taxon>Ridgeia</taxon>
    </lineage>
</organism>
<feature type="transmembrane region" description="Helical" evidence="2">
    <location>
        <begin position="35"/>
        <end position="60"/>
    </location>
</feature>
<keyword evidence="2" id="KW-0812">Transmembrane</keyword>
<dbReference type="EMBL" id="JAODUO010001100">
    <property type="protein sequence ID" value="KAK2171127.1"/>
    <property type="molecule type" value="Genomic_DNA"/>
</dbReference>
<evidence type="ECO:0000256" key="1">
    <source>
        <dbReference type="SAM" id="MobiDB-lite"/>
    </source>
</evidence>
<keyword evidence="2" id="KW-1133">Transmembrane helix</keyword>
<evidence type="ECO:0000313" key="3">
    <source>
        <dbReference type="EMBL" id="KAK2171127.1"/>
    </source>
</evidence>
<feature type="compositionally biased region" description="Polar residues" evidence="1">
    <location>
        <begin position="179"/>
        <end position="188"/>
    </location>
</feature>
<name>A0AAD9NI37_RIDPI</name>
<sequence>MRLTRTDSGKSSQRVKDDWSLLAMMSIQKASGVPWLPVSIGSSLGVVFLVLVLCIVCCVVRKPKPIRESVTNVNYSTTASKRDRFWRRRPLMESADTESSNRHRVESTNQGTPLDWNAYRNMAHDNHNRHRSAQRSQRTQGLSGEGGWFRISRNPTPSREGSRFGINRNPTATRDRSRLSTGTPSSYGSRFVASQREQTPAISRVGNVGRINQEEQTPTLGHTEWVRIILTSHLLYISHTPDVA</sequence>